<sequence>MSSSLFTELTLSSDQVMAAGEDVLNVSSEEWRFLVGWSTLLFYYLCPFSYRLGRGPCNNEVRIRKADVKGVGSGMRD</sequence>
<gene>
    <name evidence="1" type="ORF">NPIL_538921</name>
</gene>
<evidence type="ECO:0000313" key="1">
    <source>
        <dbReference type="EMBL" id="GFS34267.1"/>
    </source>
</evidence>
<dbReference type="AlphaFoldDB" id="A0A8X6K9Z8"/>
<protein>
    <submittedName>
        <fullName evidence="1">Uncharacterized protein</fullName>
    </submittedName>
</protein>
<dbReference type="EMBL" id="BMAW01088361">
    <property type="protein sequence ID" value="GFS34267.1"/>
    <property type="molecule type" value="Genomic_DNA"/>
</dbReference>
<reference evidence="1" key="1">
    <citation type="submission" date="2020-08" db="EMBL/GenBank/DDBJ databases">
        <title>Multicomponent nature underlies the extraordinary mechanical properties of spider dragline silk.</title>
        <authorList>
            <person name="Kono N."/>
            <person name="Nakamura H."/>
            <person name="Mori M."/>
            <person name="Yoshida Y."/>
            <person name="Ohtoshi R."/>
            <person name="Malay A.D."/>
            <person name="Moran D.A.P."/>
            <person name="Tomita M."/>
            <person name="Numata K."/>
            <person name="Arakawa K."/>
        </authorList>
    </citation>
    <scope>NUCLEOTIDE SEQUENCE</scope>
</reference>
<name>A0A8X6K9Z8_NEPPI</name>
<dbReference type="Proteomes" id="UP000887013">
    <property type="component" value="Unassembled WGS sequence"/>
</dbReference>
<evidence type="ECO:0000313" key="2">
    <source>
        <dbReference type="Proteomes" id="UP000887013"/>
    </source>
</evidence>
<organism evidence="1 2">
    <name type="scientific">Nephila pilipes</name>
    <name type="common">Giant wood spider</name>
    <name type="synonym">Nephila maculata</name>
    <dbReference type="NCBI Taxonomy" id="299642"/>
    <lineage>
        <taxon>Eukaryota</taxon>
        <taxon>Metazoa</taxon>
        <taxon>Ecdysozoa</taxon>
        <taxon>Arthropoda</taxon>
        <taxon>Chelicerata</taxon>
        <taxon>Arachnida</taxon>
        <taxon>Araneae</taxon>
        <taxon>Araneomorphae</taxon>
        <taxon>Entelegynae</taxon>
        <taxon>Araneoidea</taxon>
        <taxon>Nephilidae</taxon>
        <taxon>Nephila</taxon>
    </lineage>
</organism>
<proteinExistence type="predicted"/>
<keyword evidence="2" id="KW-1185">Reference proteome</keyword>
<accession>A0A8X6K9Z8</accession>
<comment type="caution">
    <text evidence="1">The sequence shown here is derived from an EMBL/GenBank/DDBJ whole genome shotgun (WGS) entry which is preliminary data.</text>
</comment>